<evidence type="ECO:0000256" key="2">
    <source>
        <dbReference type="ARBA" id="ARBA00005336"/>
    </source>
</evidence>
<dbReference type="GO" id="GO:0004563">
    <property type="term" value="F:beta-N-acetylhexosaminidase activity"/>
    <property type="evidence" value="ECO:0007669"/>
    <property type="project" value="UniProtKB-EC"/>
</dbReference>
<dbReference type="PANTHER" id="PTHR30480:SF13">
    <property type="entry name" value="BETA-HEXOSAMINIDASE"/>
    <property type="match status" value="1"/>
</dbReference>
<evidence type="ECO:0000256" key="1">
    <source>
        <dbReference type="ARBA" id="ARBA00001231"/>
    </source>
</evidence>
<organism evidence="7 8">
    <name type="scientific">Rhizobium aethiopicum</name>
    <dbReference type="NCBI Taxonomy" id="1138170"/>
    <lineage>
        <taxon>Bacteria</taxon>
        <taxon>Pseudomonadati</taxon>
        <taxon>Pseudomonadota</taxon>
        <taxon>Alphaproteobacteria</taxon>
        <taxon>Hyphomicrobiales</taxon>
        <taxon>Rhizobiaceae</taxon>
        <taxon>Rhizobium/Agrobacterium group</taxon>
        <taxon>Rhizobium</taxon>
    </lineage>
</organism>
<comment type="similarity">
    <text evidence="2">Belongs to the glycosyl hydrolase 3 family.</text>
</comment>
<reference evidence="7 8" key="1">
    <citation type="submission" date="2016-08" db="EMBL/GenBank/DDBJ databases">
        <authorList>
            <person name="Seilhamer J.J."/>
        </authorList>
    </citation>
    <scope>NUCLEOTIDE SEQUENCE [LARGE SCALE GENOMIC DNA]</scope>
    <source>
        <strain evidence="7 8">HBR26</strain>
    </source>
</reference>
<comment type="catalytic activity">
    <reaction evidence="1">
        <text>Hydrolysis of terminal non-reducing N-acetyl-D-hexosamine residues in N-acetyl-beta-D-hexosaminides.</text>
        <dbReference type="EC" id="3.2.1.52"/>
    </reaction>
</comment>
<evidence type="ECO:0000256" key="4">
    <source>
        <dbReference type="ARBA" id="ARBA00022801"/>
    </source>
</evidence>
<dbReference type="GO" id="GO:0005975">
    <property type="term" value="P:carbohydrate metabolic process"/>
    <property type="evidence" value="ECO:0007669"/>
    <property type="project" value="InterPro"/>
</dbReference>
<evidence type="ECO:0000256" key="3">
    <source>
        <dbReference type="ARBA" id="ARBA00012663"/>
    </source>
</evidence>
<dbReference type="EMBL" id="FMAJ01000001">
    <property type="protein sequence ID" value="SCB56921.1"/>
    <property type="molecule type" value="Genomic_DNA"/>
</dbReference>
<keyword evidence="4" id="KW-0378">Hydrolase</keyword>
<dbReference type="PANTHER" id="PTHR30480">
    <property type="entry name" value="BETA-HEXOSAMINIDASE-RELATED"/>
    <property type="match status" value="1"/>
</dbReference>
<dbReference type="InterPro" id="IPR017853">
    <property type="entry name" value="GH"/>
</dbReference>
<dbReference type="SUPFAM" id="SSF51445">
    <property type="entry name" value="(Trans)glycosidases"/>
    <property type="match status" value="1"/>
</dbReference>
<dbReference type="NCBIfam" id="NF003740">
    <property type="entry name" value="PRK05337.1"/>
    <property type="match status" value="1"/>
</dbReference>
<dbReference type="EC" id="3.2.1.52" evidence="3"/>
<evidence type="ECO:0000259" key="6">
    <source>
        <dbReference type="Pfam" id="PF00933"/>
    </source>
</evidence>
<evidence type="ECO:0000313" key="7">
    <source>
        <dbReference type="EMBL" id="SCB56921.1"/>
    </source>
</evidence>
<dbReference type="Proteomes" id="UP000198723">
    <property type="component" value="Unassembled WGS sequence"/>
</dbReference>
<accession>A0A1C3XXE3</accession>
<evidence type="ECO:0000256" key="5">
    <source>
        <dbReference type="ARBA" id="ARBA00023295"/>
    </source>
</evidence>
<dbReference type="InterPro" id="IPR001764">
    <property type="entry name" value="Glyco_hydro_3_N"/>
</dbReference>
<dbReference type="Gene3D" id="3.20.20.300">
    <property type="entry name" value="Glycoside hydrolase, family 3, N-terminal domain"/>
    <property type="match status" value="1"/>
</dbReference>
<dbReference type="Pfam" id="PF00933">
    <property type="entry name" value="Glyco_hydro_3"/>
    <property type="match status" value="1"/>
</dbReference>
<dbReference type="STRING" id="1138170.GA0061105_101761"/>
<keyword evidence="5" id="KW-0326">Glycosidase</keyword>
<dbReference type="InterPro" id="IPR036962">
    <property type="entry name" value="Glyco_hydro_3_N_sf"/>
</dbReference>
<dbReference type="GO" id="GO:0009254">
    <property type="term" value="P:peptidoglycan turnover"/>
    <property type="evidence" value="ECO:0007669"/>
    <property type="project" value="TreeGrafter"/>
</dbReference>
<gene>
    <name evidence="7" type="ORF">GA0061105_101761</name>
</gene>
<sequence length="390" mass="42176">MREVSCRGWKLPDLPVTADRYRRAAGPGRARRSFLCIVAGLARIWRGGVYDSHMTESKAMILGCSGLSLTSEEKAFYRGERPWGFILFGRNISEASQIADLVAELRDSVGWHAPVLIDQEGGRVQRIRPPVLPRYPAGQALGDLYRRDPSLGLRAAWVMSRLHAFDLSKFGINVDCLPVLDVPVEGSSNVIGDRAYGGDPDTVIAMGRAAGEGLRAGGLLPVMKHMPGHGRGFADSHLELPVVTVARDELEAHDFRPFIAMKHELMAMTCHLVFTAIDPDNPATTSRKVIDGVIREHIGFDGLLLSDDSSMNALSGTIGERAANIIAGGCDIVLHCNGHMDEMLDVVANVPPLAGLSLARAKAVEAGFAAPDMADEAELRAEFEAMFAMV</sequence>
<evidence type="ECO:0000313" key="8">
    <source>
        <dbReference type="Proteomes" id="UP000198723"/>
    </source>
</evidence>
<protein>
    <recommendedName>
        <fullName evidence="3">beta-N-acetylhexosaminidase</fullName>
        <ecNumber evidence="3">3.2.1.52</ecNumber>
    </recommendedName>
</protein>
<dbReference type="AlphaFoldDB" id="A0A1C3XXE3"/>
<name>A0A1C3XXE3_9HYPH</name>
<dbReference type="InterPro" id="IPR050226">
    <property type="entry name" value="NagZ_Beta-hexosaminidase"/>
</dbReference>
<proteinExistence type="inferred from homology"/>
<feature type="domain" description="Glycoside hydrolase family 3 N-terminal" evidence="6">
    <location>
        <begin position="84"/>
        <end position="348"/>
    </location>
</feature>